<protein>
    <recommendedName>
        <fullName evidence="4">RNA-binding S4 domain-containing protein</fullName>
    </recommendedName>
</protein>
<sequence>VSGSEFEQEPKQFERLQKVLARAGLGSRRVCEKLIVEQRVTVNGEFAELGEKVDPETVEIEIDGLKIGVRQDLVYYLLNKPIGVITTSKDPQERSTVVDLVPTHPRVFPVGRLDADTEGLILLTNDGDLTHYLTHPSFGIEKEYLVQVEAKPSRNAIRELRQGVELDDGITAPARVSLVDEKLIKIVIHEGRNRQVRRMCESVGHPVKRLIRSRIGPIVDRSLHPGSFRELTNQELKSIRKVLLKDFSN</sequence>
<evidence type="ECO:0000256" key="3">
    <source>
        <dbReference type="ARBA" id="ARBA00023235"/>
    </source>
</evidence>
<dbReference type="FunFam" id="3.30.70.1560:FF:000001">
    <property type="entry name" value="Pseudouridine synthase"/>
    <property type="match status" value="1"/>
</dbReference>
<dbReference type="PANTHER" id="PTHR47683:SF2">
    <property type="entry name" value="RNA-BINDING S4 DOMAIN-CONTAINING PROTEIN"/>
    <property type="match status" value="1"/>
</dbReference>
<comment type="similarity">
    <text evidence="1">Belongs to the pseudouridine synthase RsuA family.</text>
</comment>
<evidence type="ECO:0000256" key="1">
    <source>
        <dbReference type="ARBA" id="ARBA00008348"/>
    </source>
</evidence>
<dbReference type="GO" id="GO:0001522">
    <property type="term" value="P:pseudouridine synthesis"/>
    <property type="evidence" value="ECO:0007669"/>
    <property type="project" value="InterPro"/>
</dbReference>
<feature type="non-terminal residue" evidence="5">
    <location>
        <position position="1"/>
    </location>
</feature>
<dbReference type="AlphaFoldDB" id="A0A382N5E6"/>
<dbReference type="InterPro" id="IPR042092">
    <property type="entry name" value="PsdUridine_s_RsuA/RluB/E/F_cat"/>
</dbReference>
<dbReference type="Gene3D" id="3.30.70.1560">
    <property type="entry name" value="Alpha-L RNA-binding motif"/>
    <property type="match status" value="1"/>
</dbReference>
<dbReference type="FunFam" id="3.10.290.10:FF:000003">
    <property type="entry name" value="Pseudouridine synthase"/>
    <property type="match status" value="1"/>
</dbReference>
<accession>A0A382N5E6</accession>
<dbReference type="GO" id="GO:0006364">
    <property type="term" value="P:rRNA processing"/>
    <property type="evidence" value="ECO:0007669"/>
    <property type="project" value="UniProtKB-ARBA"/>
</dbReference>
<reference evidence="5" key="1">
    <citation type="submission" date="2018-05" db="EMBL/GenBank/DDBJ databases">
        <authorList>
            <person name="Lanie J.A."/>
            <person name="Ng W.-L."/>
            <person name="Kazmierczak K.M."/>
            <person name="Andrzejewski T.M."/>
            <person name="Davidsen T.M."/>
            <person name="Wayne K.J."/>
            <person name="Tettelin H."/>
            <person name="Glass J.I."/>
            <person name="Rusch D."/>
            <person name="Podicherti R."/>
            <person name="Tsui H.-C.T."/>
            <person name="Winkler M.E."/>
        </authorList>
    </citation>
    <scope>NUCLEOTIDE SEQUENCE</scope>
</reference>
<proteinExistence type="inferred from homology"/>
<dbReference type="Pfam" id="PF01479">
    <property type="entry name" value="S4"/>
    <property type="match status" value="1"/>
</dbReference>
<gene>
    <name evidence="5" type="ORF">METZ01_LOCUS309217</name>
</gene>
<evidence type="ECO:0000259" key="4">
    <source>
        <dbReference type="SMART" id="SM00363"/>
    </source>
</evidence>
<keyword evidence="2" id="KW-0694">RNA-binding</keyword>
<feature type="domain" description="RNA-binding S4" evidence="4">
    <location>
        <begin position="14"/>
        <end position="71"/>
    </location>
</feature>
<dbReference type="PROSITE" id="PS01149">
    <property type="entry name" value="PSI_RSU"/>
    <property type="match status" value="1"/>
</dbReference>
<dbReference type="NCBIfam" id="TIGR00093">
    <property type="entry name" value="pseudouridine synthase"/>
    <property type="match status" value="1"/>
</dbReference>
<organism evidence="5">
    <name type="scientific">marine metagenome</name>
    <dbReference type="NCBI Taxonomy" id="408172"/>
    <lineage>
        <taxon>unclassified sequences</taxon>
        <taxon>metagenomes</taxon>
        <taxon>ecological metagenomes</taxon>
    </lineage>
</organism>
<dbReference type="CDD" id="cd00165">
    <property type="entry name" value="S4"/>
    <property type="match status" value="1"/>
</dbReference>
<keyword evidence="3" id="KW-0413">Isomerase</keyword>
<dbReference type="SMART" id="SM00363">
    <property type="entry name" value="S4"/>
    <property type="match status" value="1"/>
</dbReference>
<dbReference type="GO" id="GO:0003723">
    <property type="term" value="F:RNA binding"/>
    <property type="evidence" value="ECO:0007669"/>
    <property type="project" value="UniProtKB-KW"/>
</dbReference>
<evidence type="ECO:0000313" key="5">
    <source>
        <dbReference type="EMBL" id="SVC56363.1"/>
    </source>
</evidence>
<dbReference type="InterPro" id="IPR036986">
    <property type="entry name" value="S4_RNA-bd_sf"/>
</dbReference>
<dbReference type="InterPro" id="IPR020094">
    <property type="entry name" value="TruA/RsuA/RluB/E/F_N"/>
</dbReference>
<name>A0A382N5E6_9ZZZZ</name>
<dbReference type="GO" id="GO:0005829">
    <property type="term" value="C:cytosol"/>
    <property type="evidence" value="ECO:0007669"/>
    <property type="project" value="UniProtKB-ARBA"/>
</dbReference>
<dbReference type="PANTHER" id="PTHR47683">
    <property type="entry name" value="PSEUDOURIDINE SYNTHASE FAMILY PROTEIN-RELATED"/>
    <property type="match status" value="1"/>
</dbReference>
<dbReference type="InterPro" id="IPR002942">
    <property type="entry name" value="S4_RNA-bd"/>
</dbReference>
<dbReference type="InterPro" id="IPR020103">
    <property type="entry name" value="PsdUridine_synth_cat_dom_sf"/>
</dbReference>
<dbReference type="PROSITE" id="PS50889">
    <property type="entry name" value="S4"/>
    <property type="match status" value="1"/>
</dbReference>
<dbReference type="Gene3D" id="3.10.290.10">
    <property type="entry name" value="RNA-binding S4 domain"/>
    <property type="match status" value="1"/>
</dbReference>
<dbReference type="Gene3D" id="3.30.70.580">
    <property type="entry name" value="Pseudouridine synthase I, catalytic domain, N-terminal subdomain"/>
    <property type="match status" value="1"/>
</dbReference>
<dbReference type="InterPro" id="IPR018496">
    <property type="entry name" value="PsdUridine_synth_RsuA/RluB_CS"/>
</dbReference>
<dbReference type="CDD" id="cd02870">
    <property type="entry name" value="PseudoU_synth_RsuA_like"/>
    <property type="match status" value="1"/>
</dbReference>
<dbReference type="GO" id="GO:0009982">
    <property type="term" value="F:pseudouridine synthase activity"/>
    <property type="evidence" value="ECO:0007669"/>
    <property type="project" value="InterPro"/>
</dbReference>
<dbReference type="Pfam" id="PF00849">
    <property type="entry name" value="PseudoU_synth_2"/>
    <property type="match status" value="1"/>
</dbReference>
<dbReference type="SUPFAM" id="SSF55120">
    <property type="entry name" value="Pseudouridine synthase"/>
    <property type="match status" value="1"/>
</dbReference>
<evidence type="ECO:0000256" key="2">
    <source>
        <dbReference type="ARBA" id="ARBA00022884"/>
    </source>
</evidence>
<dbReference type="EMBL" id="UINC01098103">
    <property type="protein sequence ID" value="SVC56363.1"/>
    <property type="molecule type" value="Genomic_DNA"/>
</dbReference>
<dbReference type="InterPro" id="IPR000748">
    <property type="entry name" value="PsdUridine_synth_RsuA/RluB/E/F"/>
</dbReference>
<dbReference type="SUPFAM" id="SSF55174">
    <property type="entry name" value="Alpha-L RNA-binding motif"/>
    <property type="match status" value="1"/>
</dbReference>
<dbReference type="InterPro" id="IPR006145">
    <property type="entry name" value="PsdUridine_synth_RsuA/RluA"/>
</dbReference>
<dbReference type="InterPro" id="IPR050343">
    <property type="entry name" value="RsuA_PseudoU_synthase"/>
</dbReference>